<proteinExistence type="inferred from homology"/>
<dbReference type="Gene3D" id="2.40.30.10">
    <property type="entry name" value="Translation factors"/>
    <property type="match status" value="1"/>
</dbReference>
<dbReference type="InterPro" id="IPR001433">
    <property type="entry name" value="OxRdtase_FAD/NAD-bd"/>
</dbReference>
<dbReference type="InterPro" id="IPR033892">
    <property type="entry name" value="FNR_bac"/>
</dbReference>
<reference evidence="5 6" key="1">
    <citation type="submission" date="2019-02" db="EMBL/GenBank/DDBJ databases">
        <title>Deep-cultivation of Planctomycetes and their phenomic and genomic characterization uncovers novel biology.</title>
        <authorList>
            <person name="Wiegand S."/>
            <person name="Jogler M."/>
            <person name="Boedeker C."/>
            <person name="Pinto D."/>
            <person name="Vollmers J."/>
            <person name="Rivas-Marin E."/>
            <person name="Kohn T."/>
            <person name="Peeters S.H."/>
            <person name="Heuer A."/>
            <person name="Rast P."/>
            <person name="Oberbeckmann S."/>
            <person name="Bunk B."/>
            <person name="Jeske O."/>
            <person name="Meyerdierks A."/>
            <person name="Storesund J.E."/>
            <person name="Kallscheuer N."/>
            <person name="Luecker S."/>
            <person name="Lage O.M."/>
            <person name="Pohl T."/>
            <person name="Merkel B.J."/>
            <person name="Hornburger P."/>
            <person name="Mueller R.-W."/>
            <person name="Bruemmer F."/>
            <person name="Labrenz M."/>
            <person name="Spormann A.M."/>
            <person name="Op Den Camp H."/>
            <person name="Overmann J."/>
            <person name="Amann R."/>
            <person name="Jetten M.S.M."/>
            <person name="Mascher T."/>
            <person name="Medema M.H."/>
            <person name="Devos D.P."/>
            <person name="Kaster A.-K."/>
            <person name="Ovreas L."/>
            <person name="Rohde M."/>
            <person name="Galperin M.Y."/>
            <person name="Jogler C."/>
        </authorList>
    </citation>
    <scope>NUCLEOTIDE SEQUENCE [LARGE SCALE GENOMIC DNA]</scope>
    <source>
        <strain evidence="5 6">Mal64</strain>
    </source>
</reference>
<dbReference type="InterPro" id="IPR017938">
    <property type="entry name" value="Riboflavin_synthase-like_b-brl"/>
</dbReference>
<evidence type="ECO:0000256" key="3">
    <source>
        <dbReference type="ARBA" id="ARBA00022741"/>
    </source>
</evidence>
<accession>A0A5C5ZS61</accession>
<dbReference type="InterPro" id="IPR051930">
    <property type="entry name" value="FNR_type-1"/>
</dbReference>
<name>A0A5C5ZS61_9BACT</name>
<dbReference type="AlphaFoldDB" id="A0A5C5ZS61"/>
<dbReference type="Gene3D" id="3.40.50.80">
    <property type="entry name" value="Nucleotide-binding domain of ferredoxin-NADP reductase (FNR) module"/>
    <property type="match status" value="1"/>
</dbReference>
<keyword evidence="5" id="KW-0560">Oxidoreductase</keyword>
<dbReference type="PANTHER" id="PTHR47878:SF2">
    <property type="entry name" value="OXIDOREDUCTASE FAD_NAD(P)-BINDING DOMAIN PROTEIN"/>
    <property type="match status" value="1"/>
</dbReference>
<dbReference type="OrthoDB" id="9784483at2"/>
<keyword evidence="6" id="KW-1185">Reference proteome</keyword>
<keyword evidence="3" id="KW-0547">Nucleotide-binding</keyword>
<dbReference type="SUPFAM" id="SSF52343">
    <property type="entry name" value="Ferredoxin reductase-like, C-terminal NADP-linked domain"/>
    <property type="match status" value="1"/>
</dbReference>
<evidence type="ECO:0000259" key="4">
    <source>
        <dbReference type="PROSITE" id="PS51384"/>
    </source>
</evidence>
<evidence type="ECO:0000313" key="5">
    <source>
        <dbReference type="EMBL" id="TWT90329.1"/>
    </source>
</evidence>
<dbReference type="GO" id="GO:0000166">
    <property type="term" value="F:nucleotide binding"/>
    <property type="evidence" value="ECO:0007669"/>
    <property type="project" value="UniProtKB-KW"/>
</dbReference>
<evidence type="ECO:0000256" key="1">
    <source>
        <dbReference type="ARBA" id="ARBA00008312"/>
    </source>
</evidence>
<dbReference type="Pfam" id="PF00175">
    <property type="entry name" value="NAD_binding_1"/>
    <property type="match status" value="1"/>
</dbReference>
<gene>
    <name evidence="5" type="primary">fpr</name>
    <name evidence="5" type="ORF">Mal64_07150</name>
</gene>
<comment type="caution">
    <text evidence="5">The sequence shown here is derived from an EMBL/GenBank/DDBJ whole genome shotgun (WGS) entry which is preliminary data.</text>
</comment>
<dbReference type="Proteomes" id="UP000315440">
    <property type="component" value="Unassembled WGS sequence"/>
</dbReference>
<dbReference type="PROSITE" id="PS51384">
    <property type="entry name" value="FAD_FR"/>
    <property type="match status" value="1"/>
</dbReference>
<dbReference type="EC" id="1.18.1.2" evidence="2"/>
<evidence type="ECO:0000313" key="6">
    <source>
        <dbReference type="Proteomes" id="UP000315440"/>
    </source>
</evidence>
<dbReference type="SUPFAM" id="SSF63380">
    <property type="entry name" value="Riboflavin synthase domain-like"/>
    <property type="match status" value="1"/>
</dbReference>
<comment type="similarity">
    <text evidence="1">Belongs to the ferredoxin--NADP reductase type 1 family.</text>
</comment>
<dbReference type="CDD" id="cd06195">
    <property type="entry name" value="FNR1"/>
    <property type="match status" value="1"/>
</dbReference>
<dbReference type="EMBL" id="SJPQ01000001">
    <property type="protein sequence ID" value="TWT90329.1"/>
    <property type="molecule type" value="Genomic_DNA"/>
</dbReference>
<dbReference type="RefSeq" id="WP_146397112.1">
    <property type="nucleotide sequence ID" value="NZ_SJPQ01000001.1"/>
</dbReference>
<sequence length="325" mass="36263">MGSAETQLTGDHVAELRKTHYNATVTWFERLNDSLLRMRVRLDDGVSDTGPALHYDAGQYTTLGMGYWEPRVEGAQAETLNEKMLQKVVKRAYSISSRLLDDDGKVVPAGDEQELEFYVALVLQADKPPALTPRLFGLKKGDRLHMGPRAKGAFTMSGLKPTDNLILAATGTGEAPHNAMLSNLLASGHLGKIACVTCVRYRDDLGYTEEHRKLEAAYDNYRYIPLTTREPENRDKDHPDYVGVTYVQDLLRADDVADRLGFELHAPDTHVFLCGNPAMIGIPRKLDHPDGRYPEPVGVVEVLEGKGFKADEPKVPGNIHYEKYW</sequence>
<feature type="domain" description="FAD-binding FR-type" evidence="4">
    <location>
        <begin position="18"/>
        <end position="157"/>
    </location>
</feature>
<organism evidence="5 6">
    <name type="scientific">Pseudobythopirellula maris</name>
    <dbReference type="NCBI Taxonomy" id="2527991"/>
    <lineage>
        <taxon>Bacteria</taxon>
        <taxon>Pseudomonadati</taxon>
        <taxon>Planctomycetota</taxon>
        <taxon>Planctomycetia</taxon>
        <taxon>Pirellulales</taxon>
        <taxon>Lacipirellulaceae</taxon>
        <taxon>Pseudobythopirellula</taxon>
    </lineage>
</organism>
<evidence type="ECO:0000256" key="2">
    <source>
        <dbReference type="ARBA" id="ARBA00013223"/>
    </source>
</evidence>
<dbReference type="GO" id="GO:0004324">
    <property type="term" value="F:ferredoxin-NADP+ reductase activity"/>
    <property type="evidence" value="ECO:0007669"/>
    <property type="project" value="UniProtKB-EC"/>
</dbReference>
<protein>
    <recommendedName>
        <fullName evidence="2">ferredoxin--NADP(+) reductase</fullName>
        <ecNumber evidence="2">1.18.1.2</ecNumber>
    </recommendedName>
</protein>
<dbReference type="InterPro" id="IPR039261">
    <property type="entry name" value="FNR_nucleotide-bd"/>
</dbReference>
<dbReference type="PANTHER" id="PTHR47878">
    <property type="entry name" value="OXIDOREDUCTASE FAD/NAD(P)-BINDING DOMAIN PROTEIN"/>
    <property type="match status" value="1"/>
</dbReference>
<dbReference type="InterPro" id="IPR017927">
    <property type="entry name" value="FAD-bd_FR_type"/>
</dbReference>